<dbReference type="GO" id="GO:0016301">
    <property type="term" value="F:kinase activity"/>
    <property type="evidence" value="ECO:0007669"/>
    <property type="project" value="UniProtKB-KW"/>
</dbReference>
<evidence type="ECO:0000313" key="4">
    <source>
        <dbReference type="Proteomes" id="UP000265750"/>
    </source>
</evidence>
<dbReference type="CDD" id="cd24082">
    <property type="entry name" value="ASKHA_NBD_GspK-like"/>
    <property type="match status" value="1"/>
</dbReference>
<feature type="region of interest" description="Disordered" evidence="1">
    <location>
        <begin position="1"/>
        <end position="25"/>
    </location>
</feature>
<dbReference type="SUPFAM" id="SSF53067">
    <property type="entry name" value="Actin-like ATPase domain"/>
    <property type="match status" value="2"/>
</dbReference>
<reference evidence="4" key="1">
    <citation type="submission" date="2018-09" db="EMBL/GenBank/DDBJ databases">
        <authorList>
            <person name="Tuo L."/>
        </authorList>
    </citation>
    <scope>NUCLEOTIDE SEQUENCE [LARGE SCALE GENOMIC DNA]</scope>
    <source>
        <strain evidence="4">M2BS4Y-1</strain>
    </source>
</reference>
<comment type="caution">
    <text evidence="3">The sequence shown here is derived from an EMBL/GenBank/DDBJ whole genome shotgun (WGS) entry which is preliminary data.</text>
</comment>
<dbReference type="InterPro" id="IPR052519">
    <property type="entry name" value="Euk-type_GlcNAc_Kinase"/>
</dbReference>
<name>A0A3A1WGX6_9HYPH</name>
<dbReference type="Proteomes" id="UP000265750">
    <property type="component" value="Unassembled WGS sequence"/>
</dbReference>
<proteinExistence type="predicted"/>
<feature type="domain" description="ATPase BadF/BadG/BcrA/BcrD type" evidence="2">
    <location>
        <begin position="36"/>
        <end position="284"/>
    </location>
</feature>
<dbReference type="AlphaFoldDB" id="A0A3A1WGX6"/>
<keyword evidence="4" id="KW-1185">Reference proteome</keyword>
<dbReference type="Gene3D" id="3.30.420.40">
    <property type="match status" value="2"/>
</dbReference>
<dbReference type="PANTHER" id="PTHR43190">
    <property type="entry name" value="N-ACETYL-D-GLUCOSAMINE KINASE"/>
    <property type="match status" value="1"/>
</dbReference>
<keyword evidence="3" id="KW-0418">Kinase</keyword>
<evidence type="ECO:0000259" key="2">
    <source>
        <dbReference type="Pfam" id="PF01869"/>
    </source>
</evidence>
<dbReference type="PANTHER" id="PTHR43190:SF3">
    <property type="entry name" value="N-ACETYL-D-GLUCOSAMINE KINASE"/>
    <property type="match status" value="1"/>
</dbReference>
<gene>
    <name evidence="3" type="ORF">D3218_17785</name>
</gene>
<evidence type="ECO:0000256" key="1">
    <source>
        <dbReference type="SAM" id="MobiDB-lite"/>
    </source>
</evidence>
<dbReference type="OrthoDB" id="63487at2"/>
<organism evidence="3 4">
    <name type="scientific">Aureimonas flava</name>
    <dbReference type="NCBI Taxonomy" id="2320271"/>
    <lineage>
        <taxon>Bacteria</taxon>
        <taxon>Pseudomonadati</taxon>
        <taxon>Pseudomonadota</taxon>
        <taxon>Alphaproteobacteria</taxon>
        <taxon>Hyphomicrobiales</taxon>
        <taxon>Aurantimonadaceae</taxon>
        <taxon>Aureimonas</taxon>
    </lineage>
</organism>
<protein>
    <submittedName>
        <fullName evidence="3">N-acetylglucosamine kinase</fullName>
    </submittedName>
</protein>
<evidence type="ECO:0000313" key="3">
    <source>
        <dbReference type="EMBL" id="RIX97935.1"/>
    </source>
</evidence>
<accession>A0A3A1WGX6</accession>
<feature type="compositionally biased region" description="Basic and acidic residues" evidence="1">
    <location>
        <begin position="1"/>
        <end position="23"/>
    </location>
</feature>
<keyword evidence="3" id="KW-0808">Transferase</keyword>
<dbReference type="InterPro" id="IPR043129">
    <property type="entry name" value="ATPase_NBD"/>
</dbReference>
<dbReference type="Pfam" id="PF01869">
    <property type="entry name" value="BcrAD_BadFG"/>
    <property type="match status" value="1"/>
</dbReference>
<sequence length="323" mass="32215">MKGEPSDSRRTRRSDEPCRDGRSRRGPCHVSAPLFLGLDAGGTACRARLVDASGLVFGEGHAGPGQARLGVEASFDAMLTAAREAWRAAGLGPFDFARLRVGAGVAGIERVGVAGLFAARPHPFASLALAGDGAIACLGAHGGEDGGIVVAGTGSIAFGLLDGRPLRFGGYGFPGSDEGSGARIGLAAVEAAFRGADARLSGSTLADAVLERVGGEATRLTAWCDAASATDYATLAPLVVEAARGGDRTAEAILRTGAQAIGDLVDTLRDAGCERVALAGGLAGPLTPFLPEGLAETLDEPLGDPLDGALILAGLAPVGAAPG</sequence>
<dbReference type="InterPro" id="IPR002731">
    <property type="entry name" value="ATPase_BadF"/>
</dbReference>
<dbReference type="EMBL" id="QYRN01000012">
    <property type="protein sequence ID" value="RIX97935.1"/>
    <property type="molecule type" value="Genomic_DNA"/>
</dbReference>